<dbReference type="OrthoDB" id="7698234at2"/>
<feature type="transmembrane region" description="Helical" evidence="1">
    <location>
        <begin position="243"/>
        <end position="262"/>
    </location>
</feature>
<evidence type="ECO:0000313" key="3">
    <source>
        <dbReference type="Proteomes" id="UP000070529"/>
    </source>
</evidence>
<dbReference type="InterPro" id="IPR010640">
    <property type="entry name" value="Low_temperature_requirement_A"/>
</dbReference>
<dbReference type="Pfam" id="PF06772">
    <property type="entry name" value="LtrA"/>
    <property type="match status" value="1"/>
</dbReference>
<sequence>MLREKYKAYIRPMLARDRSGHRAATELELLFDLVFVIAISLSAEGLHHATAEAHYLDGLTKFLIAFFALWWPWKQFTWFASAFDNDDAAYRISTLVMMFGALLIAGSLPLFFNNFDIRLMSIGYVVLRIPQIYLWWRVGRDNSDYCVTAQRHMVGMLILQPCWLILAFLTDLGSAAFVTLVVIGMVLECAVPIYANNAKSIPWHKHHIVERYGLLNIIVLGEILVSAALGVQSMTSERGLDLGLGMIALCATIIPFTLWWLYFNEEEHLTSEKAPHVLLWSYGHFFIFASGAAIGAGFSALIDAQADSAMSVEIAGKWVVSIAVATYLFGLWLVRDRHLIHLTAGFTMLGFAALIAFSPIVPFAQLPIITVLLVAVLFLRLNAPSK</sequence>
<gene>
    <name evidence="2" type="ORF">ATN88_23420</name>
</gene>
<dbReference type="RefSeq" id="WP_067412165.1">
    <property type="nucleotide sequence ID" value="NZ_LNTY01000015.1"/>
</dbReference>
<keyword evidence="1" id="KW-0472">Membrane</keyword>
<feature type="transmembrane region" description="Helical" evidence="1">
    <location>
        <begin position="117"/>
        <end position="136"/>
    </location>
</feature>
<keyword evidence="3" id="KW-1185">Reference proteome</keyword>
<keyword evidence="1" id="KW-1133">Transmembrane helix</keyword>
<dbReference type="AlphaFoldDB" id="A0A135IBQ8"/>
<dbReference type="STRING" id="294935.ATN88_23420"/>
<proteinExistence type="predicted"/>
<evidence type="ECO:0000256" key="1">
    <source>
        <dbReference type="SAM" id="Phobius"/>
    </source>
</evidence>
<feature type="transmembrane region" description="Helical" evidence="1">
    <location>
        <begin position="339"/>
        <end position="357"/>
    </location>
</feature>
<evidence type="ECO:0000313" key="2">
    <source>
        <dbReference type="EMBL" id="KXF82828.1"/>
    </source>
</evidence>
<name>A0A135IBQ8_9GAMM</name>
<protein>
    <recommendedName>
        <fullName evidence="4">Low temperature requirement protein A</fullName>
    </recommendedName>
</protein>
<dbReference type="PANTHER" id="PTHR36840">
    <property type="entry name" value="BLL5714 PROTEIN"/>
    <property type="match status" value="1"/>
</dbReference>
<organism evidence="2 3">
    <name type="scientific">Enterovibrio coralii</name>
    <dbReference type="NCBI Taxonomy" id="294935"/>
    <lineage>
        <taxon>Bacteria</taxon>
        <taxon>Pseudomonadati</taxon>
        <taxon>Pseudomonadota</taxon>
        <taxon>Gammaproteobacteria</taxon>
        <taxon>Vibrionales</taxon>
        <taxon>Vibrionaceae</taxon>
        <taxon>Enterovibrio</taxon>
    </lineage>
</organism>
<feature type="transmembrane region" description="Helical" evidence="1">
    <location>
        <begin position="92"/>
        <end position="111"/>
    </location>
</feature>
<evidence type="ECO:0008006" key="4">
    <source>
        <dbReference type="Google" id="ProtNLM"/>
    </source>
</evidence>
<comment type="caution">
    <text evidence="2">The sequence shown here is derived from an EMBL/GenBank/DDBJ whole genome shotgun (WGS) entry which is preliminary data.</text>
</comment>
<dbReference type="EMBL" id="LNTY01000015">
    <property type="protein sequence ID" value="KXF82828.1"/>
    <property type="molecule type" value="Genomic_DNA"/>
</dbReference>
<dbReference type="PANTHER" id="PTHR36840:SF1">
    <property type="entry name" value="BLL5714 PROTEIN"/>
    <property type="match status" value="1"/>
</dbReference>
<dbReference type="Proteomes" id="UP000070529">
    <property type="component" value="Unassembled WGS sequence"/>
</dbReference>
<feature type="transmembrane region" description="Helical" evidence="1">
    <location>
        <begin position="314"/>
        <end position="334"/>
    </location>
</feature>
<keyword evidence="1" id="KW-0812">Transmembrane</keyword>
<reference evidence="2 3" key="1">
    <citation type="submission" date="2015-11" db="EMBL/GenBank/DDBJ databases">
        <title>Genomic Taxonomy of the Vibrionaceae.</title>
        <authorList>
            <person name="Gomez-Gil B."/>
            <person name="Enciso-Ibarra J."/>
        </authorList>
    </citation>
    <scope>NUCLEOTIDE SEQUENCE [LARGE SCALE GENOMIC DNA]</scope>
    <source>
        <strain evidence="2 3">CAIM 912</strain>
    </source>
</reference>
<feature type="transmembrane region" description="Helical" evidence="1">
    <location>
        <begin position="175"/>
        <end position="194"/>
    </location>
</feature>
<feature type="transmembrane region" description="Helical" evidence="1">
    <location>
        <begin position="363"/>
        <end position="381"/>
    </location>
</feature>
<feature type="transmembrane region" description="Helical" evidence="1">
    <location>
        <begin position="282"/>
        <end position="302"/>
    </location>
</feature>
<accession>A0A135IBQ8</accession>
<feature type="transmembrane region" description="Helical" evidence="1">
    <location>
        <begin position="148"/>
        <end position="169"/>
    </location>
</feature>
<feature type="transmembrane region" description="Helical" evidence="1">
    <location>
        <begin position="214"/>
        <end position="231"/>
    </location>
</feature>